<dbReference type="STRING" id="564198.BST17_24670"/>
<evidence type="ECO:0000313" key="7">
    <source>
        <dbReference type="Proteomes" id="UP000192366"/>
    </source>
</evidence>
<dbReference type="PROSITE" id="PS00687">
    <property type="entry name" value="ALDEHYDE_DEHYDR_GLU"/>
    <property type="match status" value="1"/>
</dbReference>
<protein>
    <submittedName>
        <fullName evidence="6">Betaine-aldehyde dehydrogenase</fullName>
    </submittedName>
</protein>
<sequence>MTSTFSDTALQSVLDDLANRPGTGELIPVIDPATEEQITEFRDCGVEAVNDAVAKAKAAYLSGVWTDIPARQRAKVLWKLGDLIDAHAKDFAALESLDAGMPPFQAEMIVSTCAEFFRYYAGWCTKLNGNSYQVQMEGGVNSNFSNLHAYTSKEPYGVVGLIYPWNGPLFNACAKIAPALAAGCSIVVKPAEETPLSAVLLERLIREAGVPDGVANFVIGYGATAGAAITAHPDVEKVAFTGSTEVGKQIMRDSADNLKKVTLELGGKSPVLIYEDADLDMAILMASMGIFVHSGQGCVCGSRVFVQRSVFDRVVEGISMLGDNLMLGGPKDEGAMISPLVSQKQLDRVLGYIEQGRSDGNEIVSGGYRLDRKGYFVKPTVITGVDPATSRLYREEIFGPVVTILPFDEDDEAIAMANDTSYGLAGTVWTSNLARAHSLAKRLQAGMIGLNCQLTFDHNVPFGGYKQSGIGKEFGYEGIDAYLKTKSIWAQL</sequence>
<dbReference type="InterPro" id="IPR029510">
    <property type="entry name" value="Ald_DH_CS_GLU"/>
</dbReference>
<feature type="domain" description="Aldehyde dehydrogenase" evidence="5">
    <location>
        <begin position="25"/>
        <end position="488"/>
    </location>
</feature>
<dbReference type="FunFam" id="3.40.605.10:FF:000007">
    <property type="entry name" value="NAD/NADP-dependent betaine aldehyde dehydrogenase"/>
    <property type="match status" value="1"/>
</dbReference>
<dbReference type="InterPro" id="IPR015590">
    <property type="entry name" value="Aldehyde_DH_dom"/>
</dbReference>
<dbReference type="EMBL" id="MVHJ01000032">
    <property type="protein sequence ID" value="ORA02231.1"/>
    <property type="molecule type" value="Genomic_DNA"/>
</dbReference>
<dbReference type="InterPro" id="IPR016162">
    <property type="entry name" value="Ald_DH_N"/>
</dbReference>
<evidence type="ECO:0000256" key="4">
    <source>
        <dbReference type="RuleBase" id="RU003345"/>
    </source>
</evidence>
<dbReference type="Proteomes" id="UP000192366">
    <property type="component" value="Unassembled WGS sequence"/>
</dbReference>
<keyword evidence="2 4" id="KW-0560">Oxidoreductase</keyword>
<keyword evidence="7" id="KW-1185">Reference proteome</keyword>
<accession>A0A1W9YQ85</accession>
<dbReference type="Pfam" id="PF00171">
    <property type="entry name" value="Aldedh"/>
    <property type="match status" value="1"/>
</dbReference>
<dbReference type="AlphaFoldDB" id="A0A1W9YQ85"/>
<evidence type="ECO:0000256" key="3">
    <source>
        <dbReference type="PROSITE-ProRule" id="PRU10007"/>
    </source>
</evidence>
<dbReference type="Gene3D" id="3.40.605.10">
    <property type="entry name" value="Aldehyde Dehydrogenase, Chain A, domain 1"/>
    <property type="match status" value="1"/>
</dbReference>
<dbReference type="FunFam" id="3.40.309.10:FF:000012">
    <property type="entry name" value="Betaine aldehyde dehydrogenase"/>
    <property type="match status" value="1"/>
</dbReference>
<evidence type="ECO:0000259" key="5">
    <source>
        <dbReference type="Pfam" id="PF00171"/>
    </source>
</evidence>
<dbReference type="SUPFAM" id="SSF53720">
    <property type="entry name" value="ALDH-like"/>
    <property type="match status" value="1"/>
</dbReference>
<organism evidence="6 7">
    <name type="scientific">Mycolicibacterium bacteremicum</name>
    <name type="common">Mycobacterium bacteremicum</name>
    <dbReference type="NCBI Taxonomy" id="564198"/>
    <lineage>
        <taxon>Bacteria</taxon>
        <taxon>Bacillati</taxon>
        <taxon>Actinomycetota</taxon>
        <taxon>Actinomycetes</taxon>
        <taxon>Mycobacteriales</taxon>
        <taxon>Mycobacteriaceae</taxon>
        <taxon>Mycolicibacterium</taxon>
    </lineage>
</organism>
<dbReference type="InterPro" id="IPR016163">
    <property type="entry name" value="Ald_DH_C"/>
</dbReference>
<dbReference type="Gene3D" id="3.40.309.10">
    <property type="entry name" value="Aldehyde Dehydrogenase, Chain A, domain 2"/>
    <property type="match status" value="1"/>
</dbReference>
<dbReference type="GO" id="GO:0016620">
    <property type="term" value="F:oxidoreductase activity, acting on the aldehyde or oxo group of donors, NAD or NADP as acceptor"/>
    <property type="evidence" value="ECO:0007669"/>
    <property type="project" value="InterPro"/>
</dbReference>
<dbReference type="OrthoDB" id="6882680at2"/>
<gene>
    <name evidence="6" type="ORF">BST17_24670</name>
</gene>
<dbReference type="FunFam" id="3.40.605.10:FF:000026">
    <property type="entry name" value="Aldehyde dehydrogenase, putative"/>
    <property type="match status" value="1"/>
</dbReference>
<comment type="similarity">
    <text evidence="1 4">Belongs to the aldehyde dehydrogenase family.</text>
</comment>
<reference evidence="6 7" key="1">
    <citation type="submission" date="2017-02" db="EMBL/GenBank/DDBJ databases">
        <title>The new phylogeny of genus Mycobacterium.</title>
        <authorList>
            <person name="Tortoli E."/>
            <person name="Trovato A."/>
            <person name="Cirillo D.M."/>
        </authorList>
    </citation>
    <scope>NUCLEOTIDE SEQUENCE [LARGE SCALE GENOMIC DNA]</scope>
    <source>
        <strain evidence="6 7">DSM 45578</strain>
    </source>
</reference>
<evidence type="ECO:0000256" key="2">
    <source>
        <dbReference type="ARBA" id="ARBA00023002"/>
    </source>
</evidence>
<proteinExistence type="inferred from homology"/>
<evidence type="ECO:0000313" key="6">
    <source>
        <dbReference type="EMBL" id="ORA02231.1"/>
    </source>
</evidence>
<dbReference type="PANTHER" id="PTHR11699">
    <property type="entry name" value="ALDEHYDE DEHYDROGENASE-RELATED"/>
    <property type="match status" value="1"/>
</dbReference>
<name>A0A1W9YQ85_MYCBA</name>
<comment type="caution">
    <text evidence="6">The sequence shown here is derived from an EMBL/GenBank/DDBJ whole genome shotgun (WGS) entry which is preliminary data.</text>
</comment>
<dbReference type="RefSeq" id="WP_083061532.1">
    <property type="nucleotide sequence ID" value="NZ_JACKVM010000001.1"/>
</dbReference>
<feature type="active site" evidence="3">
    <location>
        <position position="264"/>
    </location>
</feature>
<evidence type="ECO:0000256" key="1">
    <source>
        <dbReference type="ARBA" id="ARBA00009986"/>
    </source>
</evidence>
<dbReference type="InterPro" id="IPR016161">
    <property type="entry name" value="Ald_DH/histidinol_DH"/>
</dbReference>